<organism evidence="1">
    <name type="scientific">Graphocephala atropunctata</name>
    <dbReference type="NCBI Taxonomy" id="36148"/>
    <lineage>
        <taxon>Eukaryota</taxon>
        <taxon>Metazoa</taxon>
        <taxon>Ecdysozoa</taxon>
        <taxon>Arthropoda</taxon>
        <taxon>Hexapoda</taxon>
        <taxon>Insecta</taxon>
        <taxon>Pterygota</taxon>
        <taxon>Neoptera</taxon>
        <taxon>Paraneoptera</taxon>
        <taxon>Hemiptera</taxon>
        <taxon>Auchenorrhyncha</taxon>
        <taxon>Membracoidea</taxon>
        <taxon>Cicadellidae</taxon>
        <taxon>Cicadellinae</taxon>
        <taxon>Cicadellini</taxon>
        <taxon>Graphocephala</taxon>
    </lineage>
</organism>
<feature type="non-terminal residue" evidence="1">
    <location>
        <position position="1"/>
    </location>
</feature>
<gene>
    <name evidence="1" type="ORF">g.44416</name>
</gene>
<sequence>YEKFRSKSSANVDGEEEVKKLKNKMEQVEMDLLYERMHNVKEDRAQMQKLCANQLKNATEMIKIIFTPEGTNVTEAETEKSIKELEDELLDVCNLKESTKADLLNTPEKFENLKKELQMQAFVLEHYDNDIACYKRLKSSTMKISKPSFEHLSYLL</sequence>
<reference evidence="1" key="1">
    <citation type="submission" date="2015-11" db="EMBL/GenBank/DDBJ databases">
        <title>De novo transcriptome assembly of four potential Pierce s Disease insect vectors from Arizona vineyards.</title>
        <authorList>
            <person name="Tassone E.E."/>
        </authorList>
    </citation>
    <scope>NUCLEOTIDE SEQUENCE</scope>
</reference>
<accession>A0A1B6M4B8</accession>
<protein>
    <submittedName>
        <fullName evidence="1">Uncharacterized protein</fullName>
    </submittedName>
</protein>
<evidence type="ECO:0000313" key="1">
    <source>
        <dbReference type="EMBL" id="JAT30753.1"/>
    </source>
</evidence>
<dbReference type="EMBL" id="GEBQ01009224">
    <property type="protein sequence ID" value="JAT30753.1"/>
    <property type="molecule type" value="Transcribed_RNA"/>
</dbReference>
<proteinExistence type="predicted"/>
<dbReference type="AlphaFoldDB" id="A0A1B6M4B8"/>
<name>A0A1B6M4B8_9HEMI</name>